<evidence type="ECO:0000313" key="4">
    <source>
        <dbReference type="Proteomes" id="UP000051862"/>
    </source>
</evidence>
<proteinExistence type="predicted"/>
<dbReference type="EMBL" id="CP015105">
    <property type="protein sequence ID" value="ASJ12973.1"/>
    <property type="molecule type" value="Genomic_DNA"/>
</dbReference>
<evidence type="ECO:0000313" key="3">
    <source>
        <dbReference type="EMBL" id="SEV82740.1"/>
    </source>
</evidence>
<dbReference type="STRING" id="277988.SAMN05216170_0186"/>
<reference evidence="1 6" key="2">
    <citation type="submission" date="2016-04" db="EMBL/GenBank/DDBJ databases">
        <title>Complete genome sequence of Thermococcus thioreducens type strain OGL-20P.</title>
        <authorList>
            <person name="Oger P.M."/>
        </authorList>
    </citation>
    <scope>NUCLEOTIDE SEQUENCE [LARGE SCALE GENOMIC DNA]</scope>
    <source>
        <strain evidence="1 6">OGL-20P</strain>
    </source>
</reference>
<organism evidence="2 4">
    <name type="scientific">Thermococcus thioreducens</name>
    <dbReference type="NCBI Taxonomy" id="277988"/>
    <lineage>
        <taxon>Archaea</taxon>
        <taxon>Methanobacteriati</taxon>
        <taxon>Methanobacteriota</taxon>
        <taxon>Thermococci</taxon>
        <taxon>Thermococcales</taxon>
        <taxon>Thermococcaceae</taxon>
        <taxon>Thermococcus</taxon>
    </lineage>
</organism>
<dbReference type="Proteomes" id="UP000250136">
    <property type="component" value="Chromosome"/>
</dbReference>
<dbReference type="RefSeq" id="WP_055430352.1">
    <property type="nucleotide sequence ID" value="NZ_CP015105.1"/>
</dbReference>
<dbReference type="EMBL" id="LIXN01000024">
    <property type="protein sequence ID" value="KQH81480.1"/>
    <property type="molecule type" value="Genomic_DNA"/>
</dbReference>
<dbReference type="OrthoDB" id="94367at2157"/>
<dbReference type="AlphaFoldDB" id="A0A0Q2ULG6"/>
<dbReference type="Proteomes" id="UP000051862">
    <property type="component" value="Unassembled WGS sequence"/>
</dbReference>
<evidence type="ECO:0000313" key="6">
    <source>
        <dbReference type="Proteomes" id="UP000250136"/>
    </source>
</evidence>
<protein>
    <submittedName>
        <fullName evidence="2">Uncharacterized protein</fullName>
    </submittedName>
</protein>
<dbReference type="GeneID" id="33334512"/>
<evidence type="ECO:0000313" key="2">
    <source>
        <dbReference type="EMBL" id="KQH81480.1"/>
    </source>
</evidence>
<gene>
    <name evidence="1" type="ORF">A3L14_08765</name>
    <name evidence="2" type="ORF">AMR53_11345</name>
    <name evidence="3" type="ORF">SAMN05216170_0186</name>
</gene>
<evidence type="ECO:0000313" key="5">
    <source>
        <dbReference type="Proteomes" id="UP000182125"/>
    </source>
</evidence>
<name>A0A0Q2ULG6_9EURY</name>
<accession>A0A0Q2ULG6</accession>
<keyword evidence="6" id="KW-1185">Reference proteome</keyword>
<evidence type="ECO:0000313" key="1">
    <source>
        <dbReference type="EMBL" id="ASJ12973.1"/>
    </source>
</evidence>
<dbReference type="EMBL" id="FOIW01000001">
    <property type="protein sequence ID" value="SEV82740.1"/>
    <property type="molecule type" value="Genomic_DNA"/>
</dbReference>
<reference evidence="3 5" key="3">
    <citation type="submission" date="2016-10" db="EMBL/GenBank/DDBJ databases">
        <authorList>
            <person name="de Groot N.N."/>
        </authorList>
    </citation>
    <scope>NUCLEOTIDE SEQUENCE [LARGE SCALE GENOMIC DNA]</scope>
    <source>
        <strain evidence="3 5">OGL-20</strain>
    </source>
</reference>
<dbReference type="PATRIC" id="fig|277988.4.peg.2378"/>
<dbReference type="KEGG" id="ttd:A3L14_08765"/>
<dbReference type="Proteomes" id="UP000182125">
    <property type="component" value="Unassembled WGS sequence"/>
</dbReference>
<reference evidence="2 4" key="1">
    <citation type="submission" date="2015-08" db="EMBL/GenBank/DDBJ databases">
        <title>Thermococcus thioreducens DSM 14981 genome sequencing.</title>
        <authorList>
            <person name="Hong S.-J."/>
            <person name="Kim M.-C."/>
            <person name="Shin J.-H."/>
        </authorList>
    </citation>
    <scope>NUCLEOTIDE SEQUENCE [LARGE SCALE GENOMIC DNA]</scope>
    <source>
        <strain evidence="2 4">DSM 14981</strain>
    </source>
</reference>
<sequence>MRFVTKNEAVRKSFLEDLRKEGIKFELHERLGYEAFVGYLLEGTLEEISAQIDVIEGADREALREGFLSFRESLNHILEHIKVGERFETLIQEGPWVAELLDQLTRNGAIEYSDGVIKLREGVDVTKLHFEFKFPFNLVHSPESAEKIAKQFAFTDLAMEYEFEILELDIAKINTLGKIASRYFPEDYLLRVYFALIGRSILAGEILKSLGNEKVPEEELVKAFVRASPISIPTEKGTLVINYSPKAVEEVLRFLKRTGYVEIKAGKVKKLKDLV</sequence>